<gene>
    <name evidence="1" type="ORF">HG542_16785</name>
</gene>
<evidence type="ECO:0000313" key="1">
    <source>
        <dbReference type="EMBL" id="NVK79313.1"/>
    </source>
</evidence>
<name>A0A7Y7B5B6_STRMO</name>
<organism evidence="1 2">
    <name type="scientific">Streptomyces morookaense</name>
    <name type="common">Streptoverticillium morookaense</name>
    <dbReference type="NCBI Taxonomy" id="1970"/>
    <lineage>
        <taxon>Bacteria</taxon>
        <taxon>Bacillati</taxon>
        <taxon>Actinomycetota</taxon>
        <taxon>Actinomycetes</taxon>
        <taxon>Kitasatosporales</taxon>
        <taxon>Streptomycetaceae</taxon>
        <taxon>Streptomyces</taxon>
    </lineage>
</organism>
<dbReference type="EMBL" id="JABBXF010000035">
    <property type="protein sequence ID" value="NVK79313.1"/>
    <property type="molecule type" value="Genomic_DNA"/>
</dbReference>
<accession>A0A7Y7B5B6</accession>
<sequence>MATVLALSAAPAYASPSRAEVPMGGGAPTWCNNLTINGQRANWELHYDQVDHSFKVWASGIHRYVYCKDPAYNDYTCLASVEGMVFTLLGAGGAARAVISLAGSGALGAVAIWDAC</sequence>
<evidence type="ECO:0000313" key="2">
    <source>
        <dbReference type="Proteomes" id="UP000587462"/>
    </source>
</evidence>
<comment type="caution">
    <text evidence="1">The sequence shown here is derived from an EMBL/GenBank/DDBJ whole genome shotgun (WGS) entry which is preliminary data.</text>
</comment>
<protein>
    <submittedName>
        <fullName evidence="1">Uncharacterized protein</fullName>
    </submittedName>
</protein>
<dbReference type="Proteomes" id="UP000587462">
    <property type="component" value="Unassembled WGS sequence"/>
</dbReference>
<dbReference type="AlphaFoldDB" id="A0A7Y7B5B6"/>
<dbReference type="RefSeq" id="WP_171082211.1">
    <property type="nucleotide sequence ID" value="NZ_BNBU01000009.1"/>
</dbReference>
<reference evidence="1 2" key="1">
    <citation type="submission" date="2020-04" db="EMBL/GenBank/DDBJ databases">
        <title>Draft Genome Sequence of Streptomyces morookaense DSM 40503, an 8-azaguanine-producing strain.</title>
        <authorList>
            <person name="Qi J."/>
            <person name="Gao J.-M."/>
        </authorList>
    </citation>
    <scope>NUCLEOTIDE SEQUENCE [LARGE SCALE GENOMIC DNA]</scope>
    <source>
        <strain evidence="1 2">DSM 40503</strain>
    </source>
</reference>
<proteinExistence type="predicted"/>
<keyword evidence="2" id="KW-1185">Reference proteome</keyword>